<organism evidence="3 4">
    <name type="scientific">Blastomyces percursus</name>
    <dbReference type="NCBI Taxonomy" id="1658174"/>
    <lineage>
        <taxon>Eukaryota</taxon>
        <taxon>Fungi</taxon>
        <taxon>Dikarya</taxon>
        <taxon>Ascomycota</taxon>
        <taxon>Pezizomycotina</taxon>
        <taxon>Eurotiomycetes</taxon>
        <taxon>Eurotiomycetidae</taxon>
        <taxon>Onygenales</taxon>
        <taxon>Ajellomycetaceae</taxon>
        <taxon>Blastomyces</taxon>
    </lineage>
</organism>
<keyword evidence="2" id="KW-0812">Transmembrane</keyword>
<comment type="caution">
    <text evidence="3">The sequence shown here is derived from an EMBL/GenBank/DDBJ whole genome shotgun (WGS) entry which is preliminary data.</text>
</comment>
<gene>
    <name evidence="3" type="ORF">ACJ73_05214</name>
</gene>
<keyword evidence="2" id="KW-1133">Transmembrane helix</keyword>
<feature type="region of interest" description="Disordered" evidence="1">
    <location>
        <begin position="141"/>
        <end position="199"/>
    </location>
</feature>
<accession>A0A1J9R4J9</accession>
<protein>
    <submittedName>
        <fullName evidence="3">Uncharacterized protein</fullName>
    </submittedName>
</protein>
<feature type="region of interest" description="Disordered" evidence="1">
    <location>
        <begin position="88"/>
        <end position="111"/>
    </location>
</feature>
<feature type="transmembrane region" description="Helical" evidence="2">
    <location>
        <begin position="18"/>
        <end position="35"/>
    </location>
</feature>
<evidence type="ECO:0000313" key="4">
    <source>
        <dbReference type="Proteomes" id="UP000242791"/>
    </source>
</evidence>
<dbReference type="OrthoDB" id="4180166at2759"/>
<proteinExistence type="predicted"/>
<dbReference type="Proteomes" id="UP000242791">
    <property type="component" value="Unassembled WGS sequence"/>
</dbReference>
<dbReference type="AlphaFoldDB" id="A0A1J9R4J9"/>
<dbReference type="EMBL" id="LGTZ01000796">
    <property type="protein sequence ID" value="OJD23431.1"/>
    <property type="molecule type" value="Genomic_DNA"/>
</dbReference>
<reference evidence="3 4" key="1">
    <citation type="submission" date="2015-08" db="EMBL/GenBank/DDBJ databases">
        <title>Emmonsia species relationships and genome sequence.</title>
        <authorList>
            <person name="Cuomo C.A."/>
            <person name="Schwartz I.S."/>
            <person name="Kenyon C."/>
            <person name="De Hoog G.S."/>
            <person name="Govender N.P."/>
            <person name="Botha A."/>
            <person name="Moreno L."/>
            <person name="De Vries M."/>
            <person name="Munoz J.F."/>
            <person name="Stielow J.B."/>
        </authorList>
    </citation>
    <scope>NUCLEOTIDE SEQUENCE [LARGE SCALE GENOMIC DNA]</scope>
    <source>
        <strain evidence="3 4">EI222</strain>
    </source>
</reference>
<evidence type="ECO:0000256" key="2">
    <source>
        <dbReference type="SAM" id="Phobius"/>
    </source>
</evidence>
<evidence type="ECO:0000313" key="3">
    <source>
        <dbReference type="EMBL" id="OJD23431.1"/>
    </source>
</evidence>
<name>A0A1J9R4J9_9EURO</name>
<keyword evidence="4" id="KW-1185">Reference proteome</keyword>
<evidence type="ECO:0000256" key="1">
    <source>
        <dbReference type="SAM" id="MobiDB-lite"/>
    </source>
</evidence>
<dbReference type="VEuPathDB" id="FungiDB:ACJ73_05214"/>
<keyword evidence="2" id="KW-0472">Membrane</keyword>
<sequence length="233" mass="26095">MAPTNEARRHLVLPTLPSYLYVLIPVSVLISIAFIKRHKKSRFPPSANTKHEVSAPNFSEKPIITDEEENANSIAQCHTIKMFPGRQAQQPESSVCISGGPSKMKAPEENATRSATLLDAPAQPWHQLSNHQPMFLAQQSSFPPELPRRNSRDPPGALQILPPAPHWQPEETACLADSMSKAHPHPHPHPLGSPVMHKQPVDFPQVQREAVQFFPRAGPDKRQGWRRRILECN</sequence>